<feature type="transmembrane region" description="Helical" evidence="2">
    <location>
        <begin position="138"/>
        <end position="156"/>
    </location>
</feature>
<dbReference type="RefSeq" id="WP_378529636.1">
    <property type="nucleotide sequence ID" value="NZ_JBHSBH010000003.1"/>
</dbReference>
<evidence type="ECO:0000313" key="4">
    <source>
        <dbReference type="Proteomes" id="UP001595847"/>
    </source>
</evidence>
<feature type="transmembrane region" description="Helical" evidence="2">
    <location>
        <begin position="82"/>
        <end position="100"/>
    </location>
</feature>
<evidence type="ECO:0000256" key="1">
    <source>
        <dbReference type="SAM" id="MobiDB-lite"/>
    </source>
</evidence>
<protein>
    <submittedName>
        <fullName evidence="3">Uncharacterized protein</fullName>
    </submittedName>
</protein>
<comment type="caution">
    <text evidence="3">The sequence shown here is derived from an EMBL/GenBank/DDBJ whole genome shotgun (WGS) entry which is preliminary data.</text>
</comment>
<dbReference type="Proteomes" id="UP001595847">
    <property type="component" value="Unassembled WGS sequence"/>
</dbReference>
<feature type="compositionally biased region" description="Pro residues" evidence="1">
    <location>
        <begin position="36"/>
        <end position="54"/>
    </location>
</feature>
<proteinExistence type="predicted"/>
<evidence type="ECO:0000256" key="2">
    <source>
        <dbReference type="SAM" id="Phobius"/>
    </source>
</evidence>
<sequence length="182" mass="19526">MPEFPDHPRPEPPEEPSGREYPIGEQAPGGYHYPEAPVPPPQPPAPAPPDPPPVAAERFRRDSPARVKAIPDMRGRGGHWRLITLTALFVMYTGSAADYIPAGTRAWGHVVFWTAVATAGLATAYREQRNDWPPTPRWPWPAAAVCGTVAAELLVATVASPAVLVGSVVVIGLALFVVMLFG</sequence>
<dbReference type="EMBL" id="JBHSBH010000003">
    <property type="protein sequence ID" value="MFC3994786.1"/>
    <property type="molecule type" value="Genomic_DNA"/>
</dbReference>
<keyword evidence="2" id="KW-1133">Transmembrane helix</keyword>
<feature type="compositionally biased region" description="Basic and acidic residues" evidence="1">
    <location>
        <begin position="1"/>
        <end position="18"/>
    </location>
</feature>
<name>A0ABV8FJE6_9ACTN</name>
<feature type="transmembrane region" description="Helical" evidence="2">
    <location>
        <begin position="106"/>
        <end position="126"/>
    </location>
</feature>
<reference evidence="4" key="1">
    <citation type="journal article" date="2019" name="Int. J. Syst. Evol. Microbiol.">
        <title>The Global Catalogue of Microorganisms (GCM) 10K type strain sequencing project: providing services to taxonomists for standard genome sequencing and annotation.</title>
        <authorList>
            <consortium name="The Broad Institute Genomics Platform"/>
            <consortium name="The Broad Institute Genome Sequencing Center for Infectious Disease"/>
            <person name="Wu L."/>
            <person name="Ma J."/>
        </authorList>
    </citation>
    <scope>NUCLEOTIDE SEQUENCE [LARGE SCALE GENOMIC DNA]</scope>
    <source>
        <strain evidence="4">TBRC 1826</strain>
    </source>
</reference>
<feature type="transmembrane region" description="Helical" evidence="2">
    <location>
        <begin position="162"/>
        <end position="181"/>
    </location>
</feature>
<keyword evidence="2" id="KW-0812">Transmembrane</keyword>
<evidence type="ECO:0000313" key="3">
    <source>
        <dbReference type="EMBL" id="MFC3994786.1"/>
    </source>
</evidence>
<organism evidence="3 4">
    <name type="scientific">Nocardiopsis sediminis</name>
    <dbReference type="NCBI Taxonomy" id="1778267"/>
    <lineage>
        <taxon>Bacteria</taxon>
        <taxon>Bacillati</taxon>
        <taxon>Actinomycetota</taxon>
        <taxon>Actinomycetes</taxon>
        <taxon>Streptosporangiales</taxon>
        <taxon>Nocardiopsidaceae</taxon>
        <taxon>Nocardiopsis</taxon>
    </lineage>
</organism>
<accession>A0ABV8FJE6</accession>
<feature type="region of interest" description="Disordered" evidence="1">
    <location>
        <begin position="1"/>
        <end position="64"/>
    </location>
</feature>
<keyword evidence="4" id="KW-1185">Reference proteome</keyword>
<gene>
    <name evidence="3" type="ORF">ACFOVU_02600</name>
</gene>
<keyword evidence="2" id="KW-0472">Membrane</keyword>